<organism evidence="5 6">
    <name type="scientific">Sulfobacillus acidophilus</name>
    <dbReference type="NCBI Taxonomy" id="53633"/>
    <lineage>
        <taxon>Bacteria</taxon>
        <taxon>Bacillati</taxon>
        <taxon>Bacillota</taxon>
        <taxon>Clostridia</taxon>
        <taxon>Eubacteriales</taxon>
        <taxon>Clostridiales Family XVII. Incertae Sedis</taxon>
        <taxon>Sulfobacillus</taxon>
    </lineage>
</organism>
<dbReference type="PRINTS" id="PR00080">
    <property type="entry name" value="SDRFAMILY"/>
</dbReference>
<dbReference type="EMBL" id="PXYV01000010">
    <property type="protein sequence ID" value="PSR22963.1"/>
    <property type="molecule type" value="Genomic_DNA"/>
</dbReference>
<proteinExistence type="inferred from homology"/>
<protein>
    <submittedName>
        <fullName evidence="5">Short chain dehydrogenase</fullName>
    </submittedName>
</protein>
<dbReference type="InterPro" id="IPR020904">
    <property type="entry name" value="Sc_DH/Rdtase_CS"/>
</dbReference>
<evidence type="ECO:0000313" key="5">
    <source>
        <dbReference type="EMBL" id="PSR22963.1"/>
    </source>
</evidence>
<evidence type="ECO:0000256" key="1">
    <source>
        <dbReference type="ARBA" id="ARBA00006484"/>
    </source>
</evidence>
<keyword evidence="2" id="KW-0560">Oxidoreductase</keyword>
<evidence type="ECO:0000259" key="4">
    <source>
        <dbReference type="SMART" id="SM00822"/>
    </source>
</evidence>
<dbReference type="CDD" id="cd05233">
    <property type="entry name" value="SDR_c"/>
    <property type="match status" value="1"/>
</dbReference>
<dbReference type="InterPro" id="IPR057326">
    <property type="entry name" value="KR_dom"/>
</dbReference>
<dbReference type="SUPFAM" id="SSF51735">
    <property type="entry name" value="NAD(P)-binding Rossmann-fold domains"/>
    <property type="match status" value="1"/>
</dbReference>
<dbReference type="PANTHER" id="PTHR44196:SF1">
    <property type="entry name" value="DEHYDROGENASE_REDUCTASE SDR FAMILY MEMBER 7B"/>
    <property type="match status" value="1"/>
</dbReference>
<dbReference type="SMART" id="SM00822">
    <property type="entry name" value="PKS_KR"/>
    <property type="match status" value="1"/>
</dbReference>
<dbReference type="FunFam" id="3.40.50.720:FF:000047">
    <property type="entry name" value="NADP-dependent L-serine/L-allo-threonine dehydrogenase"/>
    <property type="match status" value="1"/>
</dbReference>
<feature type="domain" description="Ketoreductase" evidence="4">
    <location>
        <begin position="23"/>
        <end position="232"/>
    </location>
</feature>
<dbReference type="Gene3D" id="3.40.50.720">
    <property type="entry name" value="NAD(P)-binding Rossmann-like Domain"/>
    <property type="match status" value="1"/>
</dbReference>
<dbReference type="PRINTS" id="PR00081">
    <property type="entry name" value="GDHRDH"/>
</dbReference>
<name>A0A2T2WL50_9FIRM</name>
<evidence type="ECO:0000313" key="6">
    <source>
        <dbReference type="Proteomes" id="UP000241848"/>
    </source>
</evidence>
<sequence length="252" mass="27533">MNELGGSQLTIRRSSMYRPLADRVVIITGASRGIGRATAKELARTKARLVLVGRDTQALDAVVQETRRLGAESYAYPLDVRNFEAIRVFSQWVLKTCGTIDVLINNAAVGKYGRFLDLTMDDWDNMVSTNLLGLVALTQAVLPTMIQNRSGHIVNISSIQGKRATATSSAYSATKFGVMAVTESLQREMRQYGIRVTALCPGSVETDFDGFPGSEKINPLTPDDVALAIRDVVETDGRAYVMETVLMPVWGP</sequence>
<accession>A0A2T2WL50</accession>
<reference evidence="5 6" key="1">
    <citation type="journal article" date="2014" name="BMC Genomics">
        <title>Comparison of environmental and isolate Sulfobacillus genomes reveals diverse carbon, sulfur, nitrogen, and hydrogen metabolisms.</title>
        <authorList>
            <person name="Justice N.B."/>
            <person name="Norman A."/>
            <person name="Brown C.T."/>
            <person name="Singh A."/>
            <person name="Thomas B.C."/>
            <person name="Banfield J.F."/>
        </authorList>
    </citation>
    <scope>NUCLEOTIDE SEQUENCE [LARGE SCALE GENOMIC DNA]</scope>
    <source>
        <strain evidence="5">AMDSBA3</strain>
    </source>
</reference>
<dbReference type="PANTHER" id="PTHR44196">
    <property type="entry name" value="DEHYDROGENASE/REDUCTASE SDR FAMILY MEMBER 7B"/>
    <property type="match status" value="1"/>
</dbReference>
<dbReference type="Pfam" id="PF00106">
    <property type="entry name" value="adh_short"/>
    <property type="match status" value="1"/>
</dbReference>
<dbReference type="InterPro" id="IPR036291">
    <property type="entry name" value="NAD(P)-bd_dom_sf"/>
</dbReference>
<dbReference type="AlphaFoldDB" id="A0A2T2WL50"/>
<comment type="caution">
    <text evidence="5">The sequence shown here is derived from an EMBL/GenBank/DDBJ whole genome shotgun (WGS) entry which is preliminary data.</text>
</comment>
<comment type="similarity">
    <text evidence="1 3">Belongs to the short-chain dehydrogenases/reductases (SDR) family.</text>
</comment>
<dbReference type="InterPro" id="IPR002347">
    <property type="entry name" value="SDR_fam"/>
</dbReference>
<evidence type="ECO:0000256" key="3">
    <source>
        <dbReference type="RuleBase" id="RU000363"/>
    </source>
</evidence>
<dbReference type="Proteomes" id="UP000241848">
    <property type="component" value="Unassembled WGS sequence"/>
</dbReference>
<gene>
    <name evidence="5" type="ORF">C7B45_04905</name>
</gene>
<dbReference type="GO" id="GO:0016616">
    <property type="term" value="F:oxidoreductase activity, acting on the CH-OH group of donors, NAD or NADP as acceptor"/>
    <property type="evidence" value="ECO:0007669"/>
    <property type="project" value="UniProtKB-ARBA"/>
</dbReference>
<dbReference type="PROSITE" id="PS00061">
    <property type="entry name" value="ADH_SHORT"/>
    <property type="match status" value="1"/>
</dbReference>
<evidence type="ECO:0000256" key="2">
    <source>
        <dbReference type="ARBA" id="ARBA00023002"/>
    </source>
</evidence>
<dbReference type="GO" id="GO:0016020">
    <property type="term" value="C:membrane"/>
    <property type="evidence" value="ECO:0007669"/>
    <property type="project" value="TreeGrafter"/>
</dbReference>